<evidence type="ECO:0000313" key="3">
    <source>
        <dbReference type="EMBL" id="MFD0983461.1"/>
    </source>
</evidence>
<keyword evidence="4" id="KW-1185">Reference proteome</keyword>
<sequence>MKKSVLCIGATLVDELYFCEQHCIPSTSNPATKTSSIGGVISNIAQHLGLLQLHPSLITALGADADAEYITKSLNQKGIVLDHCVYANDSTGKYISIMNPDGNLVVAVCQDISSTYLTPDFLESKSHFIAAFDLVILDTNIPIASIQWLIDFAKTHRQKLIIEPVSVAKASKLAALDLEGVFMITPNEDELRAMATGDTTDELALVQSLFRRGVQQVWIRKGNQGSVIYTATQSLALQVPEISISDSTGAGDAALAGWVFGFLNHENEETCLQLAHTLALEVLQIKGAVLQHLNSEYLYQIKNTYYNEHL</sequence>
<dbReference type="Proteomes" id="UP001597051">
    <property type="component" value="Unassembled WGS sequence"/>
</dbReference>
<dbReference type="InterPro" id="IPR011611">
    <property type="entry name" value="PfkB_dom"/>
</dbReference>
<evidence type="ECO:0000313" key="4">
    <source>
        <dbReference type="Proteomes" id="UP001597051"/>
    </source>
</evidence>
<protein>
    <submittedName>
        <fullName evidence="3">PfkB family carbohydrate kinase</fullName>
    </submittedName>
</protein>
<gene>
    <name evidence="3" type="ORF">ACFQ0S_03125</name>
</gene>
<accession>A0ABW3IZJ4</accession>
<keyword evidence="3" id="KW-0808">Transferase</keyword>
<evidence type="ECO:0000256" key="1">
    <source>
        <dbReference type="ARBA" id="ARBA00022723"/>
    </source>
</evidence>
<dbReference type="Gene3D" id="3.40.1190.20">
    <property type="match status" value="1"/>
</dbReference>
<comment type="caution">
    <text evidence="3">The sequence shown here is derived from an EMBL/GenBank/DDBJ whole genome shotgun (WGS) entry which is preliminary data.</text>
</comment>
<feature type="domain" description="Carbohydrate kinase PfkB" evidence="2">
    <location>
        <begin position="3"/>
        <end position="288"/>
    </location>
</feature>
<dbReference type="PANTHER" id="PTHR42909">
    <property type="entry name" value="ZGC:136858"/>
    <property type="match status" value="1"/>
</dbReference>
<keyword evidence="1" id="KW-0479">Metal-binding</keyword>
<dbReference type="GO" id="GO:0016301">
    <property type="term" value="F:kinase activity"/>
    <property type="evidence" value="ECO:0007669"/>
    <property type="project" value="UniProtKB-KW"/>
</dbReference>
<dbReference type="EMBL" id="JBHTIZ010000010">
    <property type="protein sequence ID" value="MFD0983461.1"/>
    <property type="molecule type" value="Genomic_DNA"/>
</dbReference>
<dbReference type="PANTHER" id="PTHR42909:SF1">
    <property type="entry name" value="CARBOHYDRATE KINASE PFKB DOMAIN-CONTAINING PROTEIN"/>
    <property type="match status" value="1"/>
</dbReference>
<dbReference type="RefSeq" id="WP_379753584.1">
    <property type="nucleotide sequence ID" value="NZ_JBHSYB010000008.1"/>
</dbReference>
<dbReference type="Pfam" id="PF00294">
    <property type="entry name" value="PfkB"/>
    <property type="match status" value="1"/>
</dbReference>
<dbReference type="InterPro" id="IPR029056">
    <property type="entry name" value="Ribokinase-like"/>
</dbReference>
<organism evidence="3 4">
    <name type="scientific">Flavobacterium myungsuense</name>
    <dbReference type="NCBI Taxonomy" id="651823"/>
    <lineage>
        <taxon>Bacteria</taxon>
        <taxon>Pseudomonadati</taxon>
        <taxon>Bacteroidota</taxon>
        <taxon>Flavobacteriia</taxon>
        <taxon>Flavobacteriales</taxon>
        <taxon>Flavobacteriaceae</taxon>
        <taxon>Flavobacterium</taxon>
    </lineage>
</organism>
<name>A0ABW3IZJ4_9FLAO</name>
<keyword evidence="3" id="KW-0418">Kinase</keyword>
<dbReference type="SUPFAM" id="SSF53613">
    <property type="entry name" value="Ribokinase-like"/>
    <property type="match status" value="1"/>
</dbReference>
<evidence type="ECO:0000259" key="2">
    <source>
        <dbReference type="Pfam" id="PF00294"/>
    </source>
</evidence>
<proteinExistence type="predicted"/>
<reference evidence="4" key="1">
    <citation type="journal article" date="2019" name="Int. J. Syst. Evol. Microbiol.">
        <title>The Global Catalogue of Microorganisms (GCM) 10K type strain sequencing project: providing services to taxonomists for standard genome sequencing and annotation.</title>
        <authorList>
            <consortium name="The Broad Institute Genomics Platform"/>
            <consortium name="The Broad Institute Genome Sequencing Center for Infectious Disease"/>
            <person name="Wu L."/>
            <person name="Ma J."/>
        </authorList>
    </citation>
    <scope>NUCLEOTIDE SEQUENCE [LARGE SCALE GENOMIC DNA]</scope>
    <source>
        <strain evidence="4">CECT 7649</strain>
    </source>
</reference>